<evidence type="ECO:0000313" key="4">
    <source>
        <dbReference type="Proteomes" id="UP000799539"/>
    </source>
</evidence>
<reference evidence="3" key="1">
    <citation type="journal article" date="2020" name="Stud. Mycol.">
        <title>101 Dothideomycetes genomes: a test case for predicting lifestyles and emergence of pathogens.</title>
        <authorList>
            <person name="Haridas S."/>
            <person name="Albert R."/>
            <person name="Binder M."/>
            <person name="Bloem J."/>
            <person name="Labutti K."/>
            <person name="Salamov A."/>
            <person name="Andreopoulos B."/>
            <person name="Baker S."/>
            <person name="Barry K."/>
            <person name="Bills G."/>
            <person name="Bluhm B."/>
            <person name="Cannon C."/>
            <person name="Castanera R."/>
            <person name="Culley D."/>
            <person name="Daum C."/>
            <person name="Ezra D."/>
            <person name="Gonzalez J."/>
            <person name="Henrissat B."/>
            <person name="Kuo A."/>
            <person name="Liang C."/>
            <person name="Lipzen A."/>
            <person name="Lutzoni F."/>
            <person name="Magnuson J."/>
            <person name="Mondo S."/>
            <person name="Nolan M."/>
            <person name="Ohm R."/>
            <person name="Pangilinan J."/>
            <person name="Park H.-J."/>
            <person name="Ramirez L."/>
            <person name="Alfaro M."/>
            <person name="Sun H."/>
            <person name="Tritt A."/>
            <person name="Yoshinaga Y."/>
            <person name="Zwiers L.-H."/>
            <person name="Turgeon B."/>
            <person name="Goodwin S."/>
            <person name="Spatafora J."/>
            <person name="Crous P."/>
            <person name="Grigoriev I."/>
        </authorList>
    </citation>
    <scope>NUCLEOTIDE SEQUENCE</scope>
    <source>
        <strain evidence="3">SCOH1-5</strain>
    </source>
</reference>
<proteinExistence type="predicted"/>
<dbReference type="Proteomes" id="UP000799539">
    <property type="component" value="Unassembled WGS sequence"/>
</dbReference>
<feature type="compositionally biased region" description="Low complexity" evidence="1">
    <location>
        <begin position="367"/>
        <end position="376"/>
    </location>
</feature>
<evidence type="ECO:0000256" key="1">
    <source>
        <dbReference type="SAM" id="MobiDB-lite"/>
    </source>
</evidence>
<dbReference type="OrthoDB" id="3910578at2759"/>
<accession>A0A6A6F607</accession>
<feature type="region of interest" description="Disordered" evidence="1">
    <location>
        <begin position="413"/>
        <end position="437"/>
    </location>
</feature>
<keyword evidence="2" id="KW-1133">Transmembrane helix</keyword>
<dbReference type="EMBL" id="ML992691">
    <property type="protein sequence ID" value="KAF2208863.1"/>
    <property type="molecule type" value="Genomic_DNA"/>
</dbReference>
<keyword evidence="2" id="KW-0812">Transmembrane</keyword>
<feature type="compositionally biased region" description="Polar residues" evidence="1">
    <location>
        <begin position="1"/>
        <end position="10"/>
    </location>
</feature>
<evidence type="ECO:0000256" key="2">
    <source>
        <dbReference type="SAM" id="Phobius"/>
    </source>
</evidence>
<sequence length="497" mass="53085">MLTSSTSTRTKAPLGCVPPPIPSPVPRSVADVDLQDVLAAAAATRTKTVTVATIPAAMDPRIITAGLVPIPVIAAPSKTTIVAAGAGSSSTITVPAAVVTDPGVTEITLTELLTTLYQTLTLPPRPTGVPPTLAKKEHAWRFNATAPDCGAGHMKKRNATDCRIKKCMWDHTKPLNITRAWPALEFPIDWTNATTSLTDNANAIDVSFASGQYHVYWVEHRTLLSSQLHWGTTTDGLYYPHRTLVSSVMVPATTVKEKSTTVILSPRGTTMSEVQRYFPTMQARHKDIQPPPVCSTLEECAEKCAAEERKRAKRHARKNIGLIVGLLAALLVLALLVCLCCCHRRRKNKRDTPDGAAVPPANPAPTNPTQTVTAQPGGTLGRQAEEGRGRVHFPEGGAAEKAPPATAVVAEHPGDASTKVVETPAAPTEKVATEKPTVEKPALEKPAVEKAVVAPAEHVETIPAHDGADSRPTGSMRRDMGSMRGRKKMRADLKNLF</sequence>
<protein>
    <submittedName>
        <fullName evidence="3">Uncharacterized protein</fullName>
    </submittedName>
</protein>
<keyword evidence="4" id="KW-1185">Reference proteome</keyword>
<feature type="transmembrane region" description="Helical" evidence="2">
    <location>
        <begin position="320"/>
        <end position="342"/>
    </location>
</feature>
<organism evidence="3 4">
    <name type="scientific">Cercospora zeae-maydis SCOH1-5</name>
    <dbReference type="NCBI Taxonomy" id="717836"/>
    <lineage>
        <taxon>Eukaryota</taxon>
        <taxon>Fungi</taxon>
        <taxon>Dikarya</taxon>
        <taxon>Ascomycota</taxon>
        <taxon>Pezizomycotina</taxon>
        <taxon>Dothideomycetes</taxon>
        <taxon>Dothideomycetidae</taxon>
        <taxon>Mycosphaerellales</taxon>
        <taxon>Mycosphaerellaceae</taxon>
        <taxon>Cercospora</taxon>
    </lineage>
</organism>
<dbReference type="AlphaFoldDB" id="A0A6A6F607"/>
<feature type="region of interest" description="Disordered" evidence="1">
    <location>
        <begin position="347"/>
        <end position="383"/>
    </location>
</feature>
<gene>
    <name evidence="3" type="ORF">CERZMDRAFT_87440</name>
</gene>
<feature type="region of interest" description="Disordered" evidence="1">
    <location>
        <begin position="1"/>
        <end position="22"/>
    </location>
</feature>
<feature type="region of interest" description="Disordered" evidence="1">
    <location>
        <begin position="463"/>
        <end position="497"/>
    </location>
</feature>
<name>A0A6A6F607_9PEZI</name>
<evidence type="ECO:0000313" key="3">
    <source>
        <dbReference type="EMBL" id="KAF2208863.1"/>
    </source>
</evidence>
<keyword evidence="2" id="KW-0472">Membrane</keyword>